<evidence type="ECO:0000256" key="6">
    <source>
        <dbReference type="ARBA" id="ARBA00023027"/>
    </source>
</evidence>
<dbReference type="AlphaFoldDB" id="A0A443RM07"/>
<keyword evidence="6" id="KW-0520">NAD</keyword>
<dbReference type="OrthoDB" id="1879366at2759"/>
<evidence type="ECO:0000256" key="1">
    <source>
        <dbReference type="ARBA" id="ARBA00001947"/>
    </source>
</evidence>
<dbReference type="SUPFAM" id="SSF51735">
    <property type="entry name" value="NAD(P)-binding Rossmann-fold domains"/>
    <property type="match status" value="1"/>
</dbReference>
<feature type="domain" description="Enoyl reductase (ER)" evidence="9">
    <location>
        <begin position="15"/>
        <end position="347"/>
    </location>
</feature>
<keyword evidence="11" id="KW-1185">Reference proteome</keyword>
<evidence type="ECO:0000256" key="8">
    <source>
        <dbReference type="ARBA" id="ARBA00032485"/>
    </source>
</evidence>
<organism evidence="10 11">
    <name type="scientific">Dinothrombium tinctorium</name>
    <dbReference type="NCBI Taxonomy" id="1965070"/>
    <lineage>
        <taxon>Eukaryota</taxon>
        <taxon>Metazoa</taxon>
        <taxon>Ecdysozoa</taxon>
        <taxon>Arthropoda</taxon>
        <taxon>Chelicerata</taxon>
        <taxon>Arachnida</taxon>
        <taxon>Acari</taxon>
        <taxon>Acariformes</taxon>
        <taxon>Trombidiformes</taxon>
        <taxon>Prostigmata</taxon>
        <taxon>Anystina</taxon>
        <taxon>Parasitengona</taxon>
        <taxon>Trombidioidea</taxon>
        <taxon>Trombidiidae</taxon>
        <taxon>Dinothrombium</taxon>
    </lineage>
</organism>
<evidence type="ECO:0000256" key="5">
    <source>
        <dbReference type="ARBA" id="ARBA00023002"/>
    </source>
</evidence>
<evidence type="ECO:0000256" key="4">
    <source>
        <dbReference type="ARBA" id="ARBA00022833"/>
    </source>
</evidence>
<dbReference type="PANTHER" id="PTHR43161:SF9">
    <property type="entry name" value="SORBITOL DEHYDROGENASE"/>
    <property type="match status" value="1"/>
</dbReference>
<dbReference type="InterPro" id="IPR013149">
    <property type="entry name" value="ADH-like_C"/>
</dbReference>
<keyword evidence="3" id="KW-0479">Metal-binding</keyword>
<dbReference type="EMBL" id="NCKU01000253">
    <property type="protein sequence ID" value="RWS16313.1"/>
    <property type="molecule type" value="Genomic_DNA"/>
</dbReference>
<name>A0A443RM07_9ACAR</name>
<dbReference type="Pfam" id="PF08240">
    <property type="entry name" value="ADH_N"/>
    <property type="match status" value="1"/>
</dbReference>
<proteinExistence type="inferred from homology"/>
<comment type="similarity">
    <text evidence="2">Belongs to the zinc-containing alcohol dehydrogenase family.</text>
</comment>
<evidence type="ECO:0000313" key="10">
    <source>
        <dbReference type="EMBL" id="RWS16313.1"/>
    </source>
</evidence>
<comment type="caution">
    <text evidence="10">The sequence shown here is derived from an EMBL/GenBank/DDBJ whole genome shotgun (WGS) entry which is preliminary data.</text>
</comment>
<dbReference type="InterPro" id="IPR013154">
    <property type="entry name" value="ADH-like_N"/>
</dbReference>
<dbReference type="Gene3D" id="3.40.50.720">
    <property type="entry name" value="NAD(P)-binding Rossmann-like Domain"/>
    <property type="match status" value="1"/>
</dbReference>
<dbReference type="Proteomes" id="UP000285301">
    <property type="component" value="Unassembled WGS sequence"/>
</dbReference>
<dbReference type="GO" id="GO:0003939">
    <property type="term" value="F:L-iditol 2-dehydrogenase (NAD+) activity"/>
    <property type="evidence" value="ECO:0007669"/>
    <property type="project" value="TreeGrafter"/>
</dbReference>
<reference evidence="10 11" key="1">
    <citation type="journal article" date="2018" name="Gigascience">
        <title>Genomes of trombidid mites reveal novel predicted allergens and laterally-transferred genes associated with secondary metabolism.</title>
        <authorList>
            <person name="Dong X."/>
            <person name="Chaisiri K."/>
            <person name="Xia D."/>
            <person name="Armstrong S.D."/>
            <person name="Fang Y."/>
            <person name="Donnelly M.J."/>
            <person name="Kadowaki T."/>
            <person name="McGarry J.W."/>
            <person name="Darby A.C."/>
            <person name="Makepeace B.L."/>
        </authorList>
    </citation>
    <scope>NUCLEOTIDE SEQUENCE [LARGE SCALE GENOMIC DNA]</scope>
    <source>
        <strain evidence="10">UoL-WK</strain>
    </source>
</reference>
<accession>A0A443RM07</accession>
<dbReference type="GO" id="GO:0046872">
    <property type="term" value="F:metal ion binding"/>
    <property type="evidence" value="ECO:0007669"/>
    <property type="project" value="UniProtKB-KW"/>
</dbReference>
<keyword evidence="5" id="KW-0560">Oxidoreductase</keyword>
<comment type="cofactor">
    <cofactor evidence="1">
        <name>Zn(2+)</name>
        <dbReference type="ChEBI" id="CHEBI:29105"/>
    </cofactor>
</comment>
<dbReference type="InterPro" id="IPR045306">
    <property type="entry name" value="SDH-like"/>
</dbReference>
<evidence type="ECO:0000256" key="2">
    <source>
        <dbReference type="ARBA" id="ARBA00008072"/>
    </source>
</evidence>
<dbReference type="SMART" id="SM00829">
    <property type="entry name" value="PKS_ER"/>
    <property type="match status" value="1"/>
</dbReference>
<dbReference type="PANTHER" id="PTHR43161">
    <property type="entry name" value="SORBITOL DEHYDROGENASE"/>
    <property type="match status" value="1"/>
</dbReference>
<dbReference type="InterPro" id="IPR011032">
    <property type="entry name" value="GroES-like_sf"/>
</dbReference>
<sequence>MQQSDNLSAVLFKKGDLRLVQTPIPSKPGNNEVLLATQSVGICGSDVHYWVEGRIGSYVVNEPIIMGHETSATVVEVGEGVQHLKPGDRVAIEPGVPCRKCNHCKVGKYNLCANIFFHATPPDNGTLTRYFKHAADFCFKLPDNVSFEEGALLEPLSVAVYACKRAGVTIGSNVLICGAGPIGLVSLLASKAFGASRVCITDINEKRLQTAKDLGADCILNVINIKNTNEIVDCVKQCFGRSPDITIECSGAEASIKLAILATESGGCVQLVGMGPSEVTVPLLSACCREVDIRGIFRYRNSYPQALELVASGKVNVKPLITHRFTLEETLKAFETAKNGEGIKVMINCAKN</sequence>
<dbReference type="Pfam" id="PF00107">
    <property type="entry name" value="ADH_zinc_N"/>
    <property type="match status" value="1"/>
</dbReference>
<gene>
    <name evidence="10" type="ORF">B4U79_13315</name>
</gene>
<dbReference type="STRING" id="1965070.A0A443RM07"/>
<keyword evidence="4" id="KW-0862">Zinc</keyword>
<dbReference type="CDD" id="cd05285">
    <property type="entry name" value="sorbitol_DH"/>
    <property type="match status" value="1"/>
</dbReference>
<evidence type="ECO:0000313" key="11">
    <source>
        <dbReference type="Proteomes" id="UP000285301"/>
    </source>
</evidence>
<evidence type="ECO:0000256" key="3">
    <source>
        <dbReference type="ARBA" id="ARBA00022723"/>
    </source>
</evidence>
<evidence type="ECO:0000256" key="7">
    <source>
        <dbReference type="ARBA" id="ARBA00026132"/>
    </source>
</evidence>
<dbReference type="Gene3D" id="3.90.180.10">
    <property type="entry name" value="Medium-chain alcohol dehydrogenases, catalytic domain"/>
    <property type="match status" value="1"/>
</dbReference>
<protein>
    <recommendedName>
        <fullName evidence="7">Sorbitol dehydrogenase</fullName>
    </recommendedName>
    <alternativeName>
        <fullName evidence="8">Polyol dehydrogenase</fullName>
    </alternativeName>
</protein>
<dbReference type="InterPro" id="IPR036291">
    <property type="entry name" value="NAD(P)-bd_dom_sf"/>
</dbReference>
<dbReference type="FunFam" id="3.40.50.720:FF:000068">
    <property type="entry name" value="Sorbitol dehydrogenase"/>
    <property type="match status" value="1"/>
</dbReference>
<evidence type="ECO:0000259" key="9">
    <source>
        <dbReference type="SMART" id="SM00829"/>
    </source>
</evidence>
<dbReference type="GO" id="GO:0006062">
    <property type="term" value="P:sorbitol catabolic process"/>
    <property type="evidence" value="ECO:0007669"/>
    <property type="project" value="TreeGrafter"/>
</dbReference>
<dbReference type="InterPro" id="IPR020843">
    <property type="entry name" value="ER"/>
</dbReference>
<dbReference type="SUPFAM" id="SSF50129">
    <property type="entry name" value="GroES-like"/>
    <property type="match status" value="1"/>
</dbReference>